<organism evidence="2 3">
    <name type="scientific">Sulfobacillus harzensis</name>
    <dbReference type="NCBI Taxonomy" id="2729629"/>
    <lineage>
        <taxon>Bacteria</taxon>
        <taxon>Bacillati</taxon>
        <taxon>Bacillota</taxon>
        <taxon>Clostridia</taxon>
        <taxon>Eubacteriales</taxon>
        <taxon>Clostridiales Family XVII. Incertae Sedis</taxon>
        <taxon>Sulfobacillus</taxon>
    </lineage>
</organism>
<dbReference type="Pfam" id="PF10006">
    <property type="entry name" value="DUF2249"/>
    <property type="match status" value="1"/>
</dbReference>
<keyword evidence="3" id="KW-1185">Reference proteome</keyword>
<dbReference type="Proteomes" id="UP000533476">
    <property type="component" value="Unassembled WGS sequence"/>
</dbReference>
<gene>
    <name evidence="2" type="ORF">HIJ39_19790</name>
</gene>
<evidence type="ECO:0000313" key="3">
    <source>
        <dbReference type="Proteomes" id="UP000533476"/>
    </source>
</evidence>
<dbReference type="AlphaFoldDB" id="A0A7Y0L7C3"/>
<protein>
    <submittedName>
        <fullName evidence="2">DUF2249 domain-containing protein</fullName>
    </submittedName>
</protein>
<evidence type="ECO:0000259" key="1">
    <source>
        <dbReference type="Pfam" id="PF10006"/>
    </source>
</evidence>
<comment type="caution">
    <text evidence="2">The sequence shown here is derived from an EMBL/GenBank/DDBJ whole genome shotgun (WGS) entry which is preliminary data.</text>
</comment>
<name>A0A7Y0L7C3_9FIRM</name>
<proteinExistence type="predicted"/>
<sequence>MLFSESYISVRRLNPMDYPSALVLNAWTLPSNIRHEVIFRVLDALPPYQAVTLINDHDPKPLFYQLDAEQPGAFSRETVSPPQPELFAVVITRRPKRGEITLLS</sequence>
<dbReference type="InterPro" id="IPR018720">
    <property type="entry name" value="DUF2249"/>
</dbReference>
<dbReference type="EMBL" id="JABBVZ010000122">
    <property type="protein sequence ID" value="NMP24561.1"/>
    <property type="molecule type" value="Genomic_DNA"/>
</dbReference>
<evidence type="ECO:0000313" key="2">
    <source>
        <dbReference type="EMBL" id="NMP24561.1"/>
    </source>
</evidence>
<accession>A0A7Y0L7C3</accession>
<feature type="domain" description="DUF2249" evidence="1">
    <location>
        <begin position="24"/>
        <end position="83"/>
    </location>
</feature>
<reference evidence="2 3" key="1">
    <citation type="submission" date="2020-04" db="EMBL/GenBank/DDBJ databases">
        <authorList>
            <person name="Zhang R."/>
            <person name="Schippers A."/>
        </authorList>
    </citation>
    <scope>NUCLEOTIDE SEQUENCE [LARGE SCALE GENOMIC DNA]</scope>
    <source>
        <strain evidence="2 3">DSM 109850</strain>
    </source>
</reference>